<dbReference type="Pfam" id="PF00196">
    <property type="entry name" value="GerE"/>
    <property type="match status" value="1"/>
</dbReference>
<dbReference type="SUPFAM" id="SSF48452">
    <property type="entry name" value="TPR-like"/>
    <property type="match status" value="2"/>
</dbReference>
<dbReference type="InterPro" id="IPR001054">
    <property type="entry name" value="A/G_cyclase"/>
</dbReference>
<evidence type="ECO:0000259" key="1">
    <source>
        <dbReference type="PROSITE" id="PS50043"/>
    </source>
</evidence>
<dbReference type="PROSITE" id="PS50125">
    <property type="entry name" value="GUANYLATE_CYCLASE_2"/>
    <property type="match status" value="1"/>
</dbReference>
<dbReference type="InterPro" id="IPR029787">
    <property type="entry name" value="Nucleotide_cyclase"/>
</dbReference>
<proteinExistence type="predicted"/>
<dbReference type="InterPro" id="IPR058852">
    <property type="entry name" value="HTH_77"/>
</dbReference>
<dbReference type="InterPro" id="IPR011990">
    <property type="entry name" value="TPR-like_helical_dom_sf"/>
</dbReference>
<dbReference type="SUPFAM" id="SSF55073">
    <property type="entry name" value="Nucleotide cyclase"/>
    <property type="match status" value="1"/>
</dbReference>
<gene>
    <name evidence="3" type="ORF">MPRG_47710</name>
</gene>
<dbReference type="Pfam" id="PF25872">
    <property type="entry name" value="HTH_77"/>
    <property type="match status" value="1"/>
</dbReference>
<comment type="caution">
    <text evidence="3">The sequence shown here is derived from an EMBL/GenBank/DDBJ whole genome shotgun (WGS) entry which is preliminary data.</text>
</comment>
<feature type="domain" description="HTH luxR-type" evidence="1">
    <location>
        <begin position="1046"/>
        <end position="1111"/>
    </location>
</feature>
<dbReference type="Gene3D" id="3.30.70.1230">
    <property type="entry name" value="Nucleotide cyclase"/>
    <property type="match status" value="2"/>
</dbReference>
<dbReference type="Gene3D" id="3.40.50.300">
    <property type="entry name" value="P-loop containing nucleotide triphosphate hydrolases"/>
    <property type="match status" value="1"/>
</dbReference>
<dbReference type="Gene3D" id="1.10.10.10">
    <property type="entry name" value="Winged helix-like DNA-binding domain superfamily/Winged helix DNA-binding domain"/>
    <property type="match status" value="1"/>
</dbReference>
<dbReference type="SUPFAM" id="SSF52540">
    <property type="entry name" value="P-loop containing nucleoside triphosphate hydrolases"/>
    <property type="match status" value="1"/>
</dbReference>
<dbReference type="EMBL" id="BLKX01000001">
    <property type="protein sequence ID" value="GFG81495.1"/>
    <property type="molecule type" value="Genomic_DNA"/>
</dbReference>
<dbReference type="Proteomes" id="UP000465240">
    <property type="component" value="Unassembled WGS sequence"/>
</dbReference>
<dbReference type="CDD" id="cd06170">
    <property type="entry name" value="LuxR_C_like"/>
    <property type="match status" value="1"/>
</dbReference>
<dbReference type="PRINTS" id="PR00038">
    <property type="entry name" value="HTHLUXR"/>
</dbReference>
<sequence length="1111" mass="119137">MFDDAARRMLASMGESEARADAPVNWNELGVSELPTGTVTLLLADVEGSTALWQHQPTEMGEAVARLDATLSRLVDGHHGVRPVEQGEGDSFVIAFARASDAAACALALQRAPLAPLRLRIGLHTGEIQLRDAANYMGPTINRAARVRDLAHGGQTVLTAATEQLVVDNLPQGSWLTDLGTHQLRDIARAERILQLCHPDSRVEFPPLRSPNSVVTQTVPVPLTSFVGRRSQIAELSRILGDHRLVTLTGAGGVGKTRLAIQLANHYGDGNGASVYYVDLAPIADPDLVEVAVAQALGLHSQLGRSIVDAVAARIADREVLVVLDNCEHLLEAAAALAAALLRRCSGVRLVATSREPLRTAAEVNWQVPSLALADEAIELFTDRARYVRADFALADGNVEAVTEICRRLDGMPLAIELAAARMRALSAADIRDSLHDRFQLLTGGAHTAVRRQQTLLASVDWSHSMLTETESVLFRRLGVFAGGFDLDAAVAVCGGEGVQRYQVLDQLTLLVDKSLVQADNVAERARYRMLETIRAYAGVKLSESGEADAVRRRHRDHYTALAAELERPARNDFRRNVARVEADIDNMRAAFTYCCDSDDHAAALTLASSLLPVWHGRGRLREGLAWFGSVLADNGFDPDDVDPAVYARAVADNAVLDSFTAAVDSGGMVQRAIATARELGDPALLARTLAAGGCIAGLDFDTAAGYFAEAIELTRQTGDDWRLSQILGRQAYLAAMAGDPVAAGAIGGEGADLADALDDWSNAHTCRWAMGMAQMFRADLDGAIDTFRQVCTDCESDNDVVGMMLCLVSQGCTLVYRGDVDAARSVGRKAVTTAAELDDMLERTAETVLAVAAVGEGDVAAARRLGAKVWELPAVQRGTVAVTAVALCAHLDGDLARAQELADEAVATMAGWHRLFALSIRANIAADRGDHEQARRDARQALSIAADKQCRLAVPATLELLARLAVDAGGHVEAARLLGAAAAMRDRTGEFRFPVYQAAYPTLLTTCRNELGDNNFEAAWADGAALPADEVIGYVLRGRGERKRPATGWASLTPTELDVARLVSEGLTNKDIAERLFVSPRTVQAHLTHMYTKLGFTSRVQLAQQAVRQA</sequence>
<dbReference type="SMART" id="SM00382">
    <property type="entry name" value="AAA"/>
    <property type="match status" value="1"/>
</dbReference>
<accession>A0ABQ1CAR9</accession>
<dbReference type="InterPro" id="IPR003593">
    <property type="entry name" value="AAA+_ATPase"/>
</dbReference>
<dbReference type="PROSITE" id="PS00622">
    <property type="entry name" value="HTH_LUXR_1"/>
    <property type="match status" value="1"/>
</dbReference>
<dbReference type="PANTHER" id="PTHR47691:SF3">
    <property type="entry name" value="HTH-TYPE TRANSCRIPTIONAL REGULATOR RV0890C-RELATED"/>
    <property type="match status" value="1"/>
</dbReference>
<dbReference type="SMART" id="SM00421">
    <property type="entry name" value="HTH_LUXR"/>
    <property type="match status" value="1"/>
</dbReference>
<dbReference type="InterPro" id="IPR016032">
    <property type="entry name" value="Sig_transdc_resp-reg_C-effctor"/>
</dbReference>
<evidence type="ECO:0000313" key="3">
    <source>
        <dbReference type="EMBL" id="GFG81495.1"/>
    </source>
</evidence>
<dbReference type="InterPro" id="IPR036388">
    <property type="entry name" value="WH-like_DNA-bd_sf"/>
</dbReference>
<dbReference type="Gene3D" id="1.25.40.10">
    <property type="entry name" value="Tetratricopeptide repeat domain"/>
    <property type="match status" value="1"/>
</dbReference>
<reference evidence="3 4" key="1">
    <citation type="journal article" date="2019" name="Emerg. Microbes Infect.">
        <title>Comprehensive subspecies identification of 175 nontuberculous mycobacteria species based on 7547 genomic profiles.</title>
        <authorList>
            <person name="Matsumoto Y."/>
            <person name="Kinjo T."/>
            <person name="Motooka D."/>
            <person name="Nabeya D."/>
            <person name="Jung N."/>
            <person name="Uechi K."/>
            <person name="Horii T."/>
            <person name="Iida T."/>
            <person name="Fujita J."/>
            <person name="Nakamura S."/>
        </authorList>
    </citation>
    <scope>NUCLEOTIDE SEQUENCE [LARGE SCALE GENOMIC DNA]</scope>
    <source>
        <strain evidence="3 4">JCM 18565</strain>
    </source>
</reference>
<dbReference type="PROSITE" id="PS50043">
    <property type="entry name" value="HTH_LUXR_2"/>
    <property type="match status" value="1"/>
</dbReference>
<feature type="domain" description="Guanylate cyclase" evidence="2">
    <location>
        <begin position="40"/>
        <end position="148"/>
    </location>
</feature>
<dbReference type="SMART" id="SM00044">
    <property type="entry name" value="CYCc"/>
    <property type="match status" value="1"/>
</dbReference>
<keyword evidence="4" id="KW-1185">Reference proteome</keyword>
<protein>
    <submittedName>
        <fullName evidence="3">Transcriptional regulator</fullName>
    </submittedName>
</protein>
<organism evidence="3 4">
    <name type="scientific">Mycobacterium paragordonae</name>
    <dbReference type="NCBI Taxonomy" id="1389713"/>
    <lineage>
        <taxon>Bacteria</taxon>
        <taxon>Bacillati</taxon>
        <taxon>Actinomycetota</taxon>
        <taxon>Actinomycetes</taxon>
        <taxon>Mycobacteriales</taxon>
        <taxon>Mycobacteriaceae</taxon>
        <taxon>Mycobacterium</taxon>
    </lineage>
</organism>
<dbReference type="InterPro" id="IPR000792">
    <property type="entry name" value="Tscrpt_reg_LuxR_C"/>
</dbReference>
<dbReference type="SUPFAM" id="SSF46894">
    <property type="entry name" value="C-terminal effector domain of the bipartite response regulators"/>
    <property type="match status" value="1"/>
</dbReference>
<evidence type="ECO:0000259" key="2">
    <source>
        <dbReference type="PROSITE" id="PS50125"/>
    </source>
</evidence>
<dbReference type="CDD" id="cd07302">
    <property type="entry name" value="CHD"/>
    <property type="match status" value="1"/>
</dbReference>
<dbReference type="PANTHER" id="PTHR47691">
    <property type="entry name" value="REGULATOR-RELATED"/>
    <property type="match status" value="1"/>
</dbReference>
<dbReference type="InterPro" id="IPR027417">
    <property type="entry name" value="P-loop_NTPase"/>
</dbReference>
<evidence type="ECO:0000313" key="4">
    <source>
        <dbReference type="Proteomes" id="UP000465240"/>
    </source>
</evidence>
<dbReference type="Pfam" id="PF00211">
    <property type="entry name" value="Guanylate_cyc"/>
    <property type="match status" value="1"/>
</dbReference>
<name>A0ABQ1CAR9_9MYCO</name>
<dbReference type="PRINTS" id="PR00364">
    <property type="entry name" value="DISEASERSIST"/>
</dbReference>